<sequence length="96" mass="10846">MNKITFEIVGDVQSQQKPKFSRFGKVLEHVINLGQKVAPITQLYTVNDTNSVDLQVDRRVIKIGDSGEGYNRCELFVDAKDVEEKMQKDGTDEEGN</sequence>
<dbReference type="RefSeq" id="WP_038190449.1">
    <property type="nucleotide sequence ID" value="NZ_ASQA01000042.1"/>
</dbReference>
<protein>
    <submittedName>
        <fullName evidence="1">Uncharacterized protein</fullName>
    </submittedName>
</protein>
<name>W4EM36_9BACL</name>
<evidence type="ECO:0000313" key="1">
    <source>
        <dbReference type="EMBL" id="ETT81072.1"/>
    </source>
</evidence>
<gene>
    <name evidence="1" type="ORF">C176_20239</name>
</gene>
<accession>W4EM36</accession>
<keyword evidence="2" id="KW-1185">Reference proteome</keyword>
<comment type="caution">
    <text evidence="1">The sequence shown here is derived from an EMBL/GenBank/DDBJ whole genome shotgun (WGS) entry which is preliminary data.</text>
</comment>
<proteinExistence type="predicted"/>
<organism evidence="1 2">
    <name type="scientific">Viridibacillus arenosi FSL R5-213</name>
    <dbReference type="NCBI Taxonomy" id="1227360"/>
    <lineage>
        <taxon>Bacteria</taxon>
        <taxon>Bacillati</taxon>
        <taxon>Bacillota</taxon>
        <taxon>Bacilli</taxon>
        <taxon>Bacillales</taxon>
        <taxon>Caryophanaceae</taxon>
        <taxon>Viridibacillus</taxon>
    </lineage>
</organism>
<dbReference type="EMBL" id="ASQA01000042">
    <property type="protein sequence ID" value="ETT81072.1"/>
    <property type="molecule type" value="Genomic_DNA"/>
</dbReference>
<dbReference type="AlphaFoldDB" id="W4EM36"/>
<dbReference type="Proteomes" id="UP000019062">
    <property type="component" value="Unassembled WGS sequence"/>
</dbReference>
<evidence type="ECO:0000313" key="2">
    <source>
        <dbReference type="Proteomes" id="UP000019062"/>
    </source>
</evidence>
<reference evidence="1 2" key="1">
    <citation type="journal article" date="2014" name="BMC Genomics">
        <title>Genomic comparison of sporeforming bacilli isolated from milk.</title>
        <authorList>
            <person name="Moreno Switt A.I."/>
            <person name="Andrus A.D."/>
            <person name="Ranieri M.L."/>
            <person name="Orsi R.H."/>
            <person name="Ivy R."/>
            <person name="den Bakker H.C."/>
            <person name="Martin N.H."/>
            <person name="Wiedmann M."/>
            <person name="Boor K.J."/>
        </authorList>
    </citation>
    <scope>NUCLEOTIDE SEQUENCE [LARGE SCALE GENOMIC DNA]</scope>
    <source>
        <strain evidence="1 2">FSL R5-213</strain>
    </source>
</reference>